<proteinExistence type="predicted"/>
<keyword evidence="1" id="KW-1133">Transmembrane helix</keyword>
<sequence length="72" mass="8247">MNAQSTLIIGILCMIIPILLSIFLFFNSEFLIPKGYDLAIDGYVVSKTLLLICIFHLLSKFGYFLYKHSKQD</sequence>
<name>A0AAJ1T3F5_9BACI</name>
<dbReference type="Proteomes" id="UP001237207">
    <property type="component" value="Unassembled WGS sequence"/>
</dbReference>
<keyword evidence="1" id="KW-0812">Transmembrane</keyword>
<feature type="transmembrane region" description="Helical" evidence="1">
    <location>
        <begin position="48"/>
        <end position="66"/>
    </location>
</feature>
<keyword evidence="3" id="KW-1185">Reference proteome</keyword>
<gene>
    <name evidence="2" type="ORF">J2S13_002967</name>
</gene>
<keyword evidence="1" id="KW-0472">Membrane</keyword>
<dbReference type="EMBL" id="JAUSUC010000054">
    <property type="protein sequence ID" value="MDQ0216507.1"/>
    <property type="molecule type" value="Genomic_DNA"/>
</dbReference>
<feature type="transmembrane region" description="Helical" evidence="1">
    <location>
        <begin position="7"/>
        <end position="28"/>
    </location>
</feature>
<evidence type="ECO:0000313" key="2">
    <source>
        <dbReference type="EMBL" id="MDQ0216507.1"/>
    </source>
</evidence>
<accession>A0AAJ1T3F5</accession>
<evidence type="ECO:0000256" key="1">
    <source>
        <dbReference type="SAM" id="Phobius"/>
    </source>
</evidence>
<comment type="caution">
    <text evidence="2">The sequence shown here is derived from an EMBL/GenBank/DDBJ whole genome shotgun (WGS) entry which is preliminary data.</text>
</comment>
<protein>
    <submittedName>
        <fullName evidence="2">ABC-type transport system involved in cytochrome bd biosynthesis fused ATPase/permease subunit</fullName>
    </submittedName>
</protein>
<organism evidence="2 3">
    <name type="scientific">Oikeobacillus pervagus</name>
    <dbReference type="NCBI Taxonomy" id="1325931"/>
    <lineage>
        <taxon>Bacteria</taxon>
        <taxon>Bacillati</taxon>
        <taxon>Bacillota</taxon>
        <taxon>Bacilli</taxon>
        <taxon>Bacillales</taxon>
        <taxon>Bacillaceae</taxon>
        <taxon>Oikeobacillus</taxon>
    </lineage>
</organism>
<reference evidence="2" key="1">
    <citation type="submission" date="2023-07" db="EMBL/GenBank/DDBJ databases">
        <title>Genomic Encyclopedia of Type Strains, Phase IV (KMG-IV): sequencing the most valuable type-strain genomes for metagenomic binning, comparative biology and taxonomic classification.</title>
        <authorList>
            <person name="Goeker M."/>
        </authorList>
    </citation>
    <scope>NUCLEOTIDE SEQUENCE</scope>
    <source>
        <strain evidence="2">DSM 23947</strain>
    </source>
</reference>
<evidence type="ECO:0000313" key="3">
    <source>
        <dbReference type="Proteomes" id="UP001237207"/>
    </source>
</evidence>
<dbReference type="AlphaFoldDB" id="A0AAJ1T3F5"/>